<dbReference type="AlphaFoldDB" id="A0A177AVP8"/>
<comment type="caution">
    <text evidence="1">The sequence shown here is derived from an EMBL/GenBank/DDBJ whole genome shotgun (WGS) entry which is preliminary data.</text>
</comment>
<reference evidence="1 2" key="1">
    <citation type="submission" date="2016-04" db="EMBL/GenBank/DDBJ databases">
        <title>The genome of Intoshia linei affirms orthonectids as highly simplified spiralians.</title>
        <authorList>
            <person name="Mikhailov K.V."/>
            <person name="Slusarev G.S."/>
            <person name="Nikitin M.A."/>
            <person name="Logacheva M.D."/>
            <person name="Penin A."/>
            <person name="Aleoshin V."/>
            <person name="Panchin Y.V."/>
        </authorList>
    </citation>
    <scope>NUCLEOTIDE SEQUENCE [LARGE SCALE GENOMIC DNA]</scope>
    <source>
        <strain evidence="1">Intl2013</strain>
        <tissue evidence="1">Whole animal</tissue>
    </source>
</reference>
<evidence type="ECO:0000313" key="1">
    <source>
        <dbReference type="EMBL" id="OAF65491.1"/>
    </source>
</evidence>
<keyword evidence="2" id="KW-1185">Reference proteome</keyword>
<gene>
    <name evidence="1" type="ORF">A3Q56_06797</name>
</gene>
<proteinExistence type="predicted"/>
<organism evidence="1 2">
    <name type="scientific">Intoshia linei</name>
    <dbReference type="NCBI Taxonomy" id="1819745"/>
    <lineage>
        <taxon>Eukaryota</taxon>
        <taxon>Metazoa</taxon>
        <taxon>Spiralia</taxon>
        <taxon>Lophotrochozoa</taxon>
        <taxon>Mesozoa</taxon>
        <taxon>Orthonectida</taxon>
        <taxon>Rhopaluridae</taxon>
        <taxon>Intoshia</taxon>
    </lineage>
</organism>
<dbReference type="Proteomes" id="UP000078046">
    <property type="component" value="Unassembled WGS sequence"/>
</dbReference>
<evidence type="ECO:0000313" key="2">
    <source>
        <dbReference type="Proteomes" id="UP000078046"/>
    </source>
</evidence>
<dbReference type="EMBL" id="LWCA01001266">
    <property type="protein sequence ID" value="OAF65491.1"/>
    <property type="molecule type" value="Genomic_DNA"/>
</dbReference>
<dbReference type="OrthoDB" id="9344190at2759"/>
<sequence length="68" mass="7679">MQRNNSKPMLNNAGIETANEKSSVLIPFADFTKRRTRLILNTLVTLNSVGDTVILSNISDMIRPKYKQ</sequence>
<name>A0A177AVP8_9BILA</name>
<accession>A0A177AVP8</accession>
<protein>
    <submittedName>
        <fullName evidence="1">Uncharacterized protein</fullName>
    </submittedName>
</protein>